<accession>A0A2T3NM22</accession>
<comment type="subcellular location">
    <subcellularLocation>
        <location evidence="1 7">Cell membrane</location>
        <topology evidence="1 7">Multi-pass membrane protein</topology>
    </subcellularLocation>
</comment>
<keyword evidence="3" id="KW-1003">Cell membrane</keyword>
<dbReference type="PANTHER" id="PTHR30183:SF7">
    <property type="entry name" value="FERRIC TRANSPORT SYSTEM PERMEASE PROTEIN FBPB 1-RELATED"/>
    <property type="match status" value="1"/>
</dbReference>
<proteinExistence type="inferred from homology"/>
<keyword evidence="4 7" id="KW-0812">Transmembrane</keyword>
<keyword evidence="5 7" id="KW-1133">Transmembrane helix</keyword>
<feature type="transmembrane region" description="Helical" evidence="7">
    <location>
        <begin position="194"/>
        <end position="217"/>
    </location>
</feature>
<evidence type="ECO:0000313" key="10">
    <source>
        <dbReference type="Proteomes" id="UP000241346"/>
    </source>
</evidence>
<dbReference type="InterPro" id="IPR000515">
    <property type="entry name" value="MetI-like"/>
</dbReference>
<feature type="transmembrane region" description="Helical" evidence="7">
    <location>
        <begin position="51"/>
        <end position="80"/>
    </location>
</feature>
<dbReference type="PROSITE" id="PS50928">
    <property type="entry name" value="ABC_TM1"/>
    <property type="match status" value="1"/>
</dbReference>
<feature type="transmembrane region" description="Helical" evidence="7">
    <location>
        <begin position="237"/>
        <end position="258"/>
    </location>
</feature>
<evidence type="ECO:0000256" key="6">
    <source>
        <dbReference type="ARBA" id="ARBA00023136"/>
    </source>
</evidence>
<evidence type="ECO:0000256" key="2">
    <source>
        <dbReference type="ARBA" id="ARBA00022448"/>
    </source>
</evidence>
<dbReference type="CDD" id="cd06261">
    <property type="entry name" value="TM_PBP2"/>
    <property type="match status" value="1"/>
</dbReference>
<dbReference type="Gene3D" id="1.10.3720.10">
    <property type="entry name" value="MetI-like"/>
    <property type="match status" value="1"/>
</dbReference>
<evidence type="ECO:0000256" key="5">
    <source>
        <dbReference type="ARBA" id="ARBA00022989"/>
    </source>
</evidence>
<feature type="transmembrane region" description="Helical" evidence="7">
    <location>
        <begin position="9"/>
        <end position="31"/>
    </location>
</feature>
<gene>
    <name evidence="9" type="ORF">C9J01_06015</name>
</gene>
<feature type="transmembrane region" description="Helical" evidence="7">
    <location>
        <begin position="134"/>
        <end position="155"/>
    </location>
</feature>
<dbReference type="InterPro" id="IPR035906">
    <property type="entry name" value="MetI-like_sf"/>
</dbReference>
<keyword evidence="2 7" id="KW-0813">Transport</keyword>
<dbReference type="GO" id="GO:0055085">
    <property type="term" value="P:transmembrane transport"/>
    <property type="evidence" value="ECO:0007669"/>
    <property type="project" value="InterPro"/>
</dbReference>
<evidence type="ECO:0000256" key="1">
    <source>
        <dbReference type="ARBA" id="ARBA00004651"/>
    </source>
</evidence>
<reference evidence="9 10" key="1">
    <citation type="submission" date="2018-03" db="EMBL/GenBank/DDBJ databases">
        <title>Whole genome sequencing of Histamine producing bacteria.</title>
        <authorList>
            <person name="Butler K."/>
        </authorList>
    </citation>
    <scope>NUCLEOTIDE SEQUENCE [LARGE SCALE GENOMIC DNA]</scope>
    <source>
        <strain evidence="9 10">DSM 19138</strain>
    </source>
</reference>
<evidence type="ECO:0000259" key="8">
    <source>
        <dbReference type="PROSITE" id="PS50928"/>
    </source>
</evidence>
<protein>
    <submittedName>
        <fullName evidence="9">ABC transporter permease</fullName>
    </submittedName>
</protein>
<dbReference type="RefSeq" id="WP_107297172.1">
    <property type="nucleotide sequence ID" value="NZ_JAHVIB010000002.1"/>
</dbReference>
<comment type="similarity">
    <text evidence="7">Belongs to the binding-protein-dependent transport system permease family.</text>
</comment>
<dbReference type="EMBL" id="PYMB01000001">
    <property type="protein sequence ID" value="PSW16551.1"/>
    <property type="molecule type" value="Genomic_DNA"/>
</dbReference>
<evidence type="ECO:0000256" key="3">
    <source>
        <dbReference type="ARBA" id="ARBA00022475"/>
    </source>
</evidence>
<dbReference type="Proteomes" id="UP000241346">
    <property type="component" value="Unassembled WGS sequence"/>
</dbReference>
<dbReference type="GO" id="GO:0005886">
    <property type="term" value="C:plasma membrane"/>
    <property type="evidence" value="ECO:0007669"/>
    <property type="project" value="UniProtKB-SubCell"/>
</dbReference>
<name>A0A2T3NM22_9GAMM</name>
<dbReference type="AlphaFoldDB" id="A0A2T3NM22"/>
<feature type="transmembrane region" description="Helical" evidence="7">
    <location>
        <begin position="92"/>
        <end position="114"/>
    </location>
</feature>
<dbReference type="SUPFAM" id="SSF161098">
    <property type="entry name" value="MetI-like"/>
    <property type="match status" value="1"/>
</dbReference>
<evidence type="ECO:0000256" key="4">
    <source>
        <dbReference type="ARBA" id="ARBA00022692"/>
    </source>
</evidence>
<evidence type="ECO:0000256" key="7">
    <source>
        <dbReference type="RuleBase" id="RU363032"/>
    </source>
</evidence>
<dbReference type="OrthoDB" id="7056428at2"/>
<evidence type="ECO:0000313" key="9">
    <source>
        <dbReference type="EMBL" id="PSW16551.1"/>
    </source>
</evidence>
<dbReference type="PANTHER" id="PTHR30183">
    <property type="entry name" value="MOLYBDENUM TRANSPORT SYSTEM PERMEASE PROTEIN MODB"/>
    <property type="match status" value="1"/>
</dbReference>
<sequence length="270" mass="28938">MNKKIHHGLLIIPALIISLAFFLLPVAKLFWLSFESDGGMSYWYILTRPAYYSSLLSTIVLSVLVTLASLVISTVIGLFLTKNDFKGKSLLVAMLSFPLAFPGVVIGFFVIMLAGRQGLIAQVSLALTGERWMFAYTMAGLFLGYLYFSIPRVVLTVMGAAEKLDHSLLEAGRSLGANRWQILRDITLPALTPGLVSSGSVCFATSMGAFGTAFTLATNINVLPMTIYTEFTLNANFAMAAALSLVLGGITWVCLAVARIKGAASVSMGG</sequence>
<organism evidence="9 10">
    <name type="scientific">Photobacterium rosenbergii</name>
    <dbReference type="NCBI Taxonomy" id="294936"/>
    <lineage>
        <taxon>Bacteria</taxon>
        <taxon>Pseudomonadati</taxon>
        <taxon>Pseudomonadota</taxon>
        <taxon>Gammaproteobacteria</taxon>
        <taxon>Vibrionales</taxon>
        <taxon>Vibrionaceae</taxon>
        <taxon>Photobacterium</taxon>
    </lineage>
</organism>
<feature type="domain" description="ABC transmembrane type-1" evidence="8">
    <location>
        <begin position="55"/>
        <end position="258"/>
    </location>
</feature>
<dbReference type="Pfam" id="PF00528">
    <property type="entry name" value="BPD_transp_1"/>
    <property type="match status" value="1"/>
</dbReference>
<comment type="caution">
    <text evidence="9">The sequence shown here is derived from an EMBL/GenBank/DDBJ whole genome shotgun (WGS) entry which is preliminary data.</text>
</comment>
<keyword evidence="6 7" id="KW-0472">Membrane</keyword>